<dbReference type="PANTHER" id="PTHR23321">
    <property type="entry name" value="RIBOSOMAL PROTEIN S15, BACTERIAL AND ORGANELLAR"/>
    <property type="match status" value="1"/>
</dbReference>
<dbReference type="Gene3D" id="1.10.287.10">
    <property type="entry name" value="S15/NS1, RNA-binding"/>
    <property type="match status" value="1"/>
</dbReference>
<keyword evidence="8" id="KW-1185">Reference proteome</keyword>
<dbReference type="GO" id="GO:1990904">
    <property type="term" value="C:ribonucleoprotein complex"/>
    <property type="evidence" value="ECO:0007669"/>
    <property type="project" value="UniProtKB-KW"/>
</dbReference>
<dbReference type="PROSITE" id="PS00362">
    <property type="entry name" value="RIBOSOMAL_S15"/>
    <property type="match status" value="1"/>
</dbReference>
<organism evidence="7 8">
    <name type="scientific">Prototheca wickerhamii</name>
    <dbReference type="NCBI Taxonomy" id="3111"/>
    <lineage>
        <taxon>Eukaryota</taxon>
        <taxon>Viridiplantae</taxon>
        <taxon>Chlorophyta</taxon>
        <taxon>core chlorophytes</taxon>
        <taxon>Trebouxiophyceae</taxon>
        <taxon>Chlorellales</taxon>
        <taxon>Chlorellaceae</taxon>
        <taxon>Prototheca</taxon>
    </lineage>
</organism>
<accession>A0AAD9IF86</accession>
<keyword evidence="3 4" id="KW-0687">Ribonucleoprotein</keyword>
<dbReference type="GO" id="GO:0005737">
    <property type="term" value="C:cytoplasm"/>
    <property type="evidence" value="ECO:0007669"/>
    <property type="project" value="UniProtKB-ARBA"/>
</dbReference>
<dbReference type="InterPro" id="IPR005290">
    <property type="entry name" value="Ribosomal_uS15_bac-type"/>
</dbReference>
<protein>
    <recommendedName>
        <fullName evidence="5">30S ribosomal protein S15</fullName>
    </recommendedName>
</protein>
<reference evidence="7" key="1">
    <citation type="submission" date="2021-01" db="EMBL/GenBank/DDBJ databases">
        <authorList>
            <person name="Eckstrom K.M.E."/>
        </authorList>
    </citation>
    <scope>NUCLEOTIDE SEQUENCE</scope>
    <source>
        <strain evidence="7">UVCC 0001</strain>
    </source>
</reference>
<dbReference type="Gene3D" id="6.10.250.3130">
    <property type="match status" value="1"/>
</dbReference>
<feature type="region of interest" description="Disordered" evidence="6">
    <location>
        <begin position="1"/>
        <end position="28"/>
    </location>
</feature>
<dbReference type="InterPro" id="IPR009068">
    <property type="entry name" value="uS15_NS1_RNA-bd_sf"/>
</dbReference>
<evidence type="ECO:0000256" key="3">
    <source>
        <dbReference type="ARBA" id="ARBA00023274"/>
    </source>
</evidence>
<dbReference type="Proteomes" id="UP001255856">
    <property type="component" value="Unassembled WGS sequence"/>
</dbReference>
<dbReference type="Pfam" id="PF00312">
    <property type="entry name" value="Ribosomal_S15"/>
    <property type="match status" value="1"/>
</dbReference>
<dbReference type="InterPro" id="IPR000589">
    <property type="entry name" value="Ribosomal_uS15"/>
</dbReference>
<dbReference type="SUPFAM" id="SSF47060">
    <property type="entry name" value="S15/NS1 RNA-binding domain"/>
    <property type="match status" value="1"/>
</dbReference>
<dbReference type="NCBIfam" id="TIGR00952">
    <property type="entry name" value="S15_bact"/>
    <property type="match status" value="1"/>
</dbReference>
<dbReference type="AlphaFoldDB" id="A0AAD9IF86"/>
<evidence type="ECO:0000256" key="5">
    <source>
        <dbReference type="RuleBase" id="RU003920"/>
    </source>
</evidence>
<dbReference type="CDD" id="cd00353">
    <property type="entry name" value="Ribosomal_S15p_S13e"/>
    <property type="match status" value="1"/>
</dbReference>
<evidence type="ECO:0000256" key="1">
    <source>
        <dbReference type="ARBA" id="ARBA00008434"/>
    </source>
</evidence>
<dbReference type="GO" id="GO:0003735">
    <property type="term" value="F:structural constituent of ribosome"/>
    <property type="evidence" value="ECO:0007669"/>
    <property type="project" value="InterPro"/>
</dbReference>
<sequence>MIHAYKGRGTDLSGVDAFRRHKGDTGSSEFQIARLSARVTQLTAHLNEHKKDYASRRGLYAVLALRRRLLVYLERTDFPKFQKILQDLHLKPPKHNKTRR</sequence>
<comment type="caution">
    <text evidence="7">The sequence shown here is derived from an EMBL/GenBank/DDBJ whole genome shotgun (WGS) entry which is preliminary data.</text>
</comment>
<dbReference type="SMART" id="SM01387">
    <property type="entry name" value="Ribosomal_S15"/>
    <property type="match status" value="1"/>
</dbReference>
<gene>
    <name evidence="7" type="ORF">QBZ16_004933</name>
</gene>
<dbReference type="HAMAP" id="MF_01343_B">
    <property type="entry name" value="Ribosomal_uS15_B"/>
    <property type="match status" value="1"/>
</dbReference>
<evidence type="ECO:0000313" key="7">
    <source>
        <dbReference type="EMBL" id="KAK2077299.1"/>
    </source>
</evidence>
<dbReference type="GO" id="GO:0006412">
    <property type="term" value="P:translation"/>
    <property type="evidence" value="ECO:0007669"/>
    <property type="project" value="InterPro"/>
</dbReference>
<dbReference type="PANTHER" id="PTHR23321:SF26">
    <property type="entry name" value="SMALL RIBOSOMAL SUBUNIT PROTEIN US15M"/>
    <property type="match status" value="1"/>
</dbReference>
<proteinExistence type="inferred from homology"/>
<dbReference type="EMBL" id="JASFZW010000007">
    <property type="protein sequence ID" value="KAK2077299.1"/>
    <property type="molecule type" value="Genomic_DNA"/>
</dbReference>
<comment type="similarity">
    <text evidence="1 4">Belongs to the universal ribosomal protein uS15 family.</text>
</comment>
<name>A0AAD9IF86_PROWI</name>
<evidence type="ECO:0000313" key="8">
    <source>
        <dbReference type="Proteomes" id="UP001255856"/>
    </source>
</evidence>
<evidence type="ECO:0000256" key="4">
    <source>
        <dbReference type="RuleBase" id="RU003919"/>
    </source>
</evidence>
<evidence type="ECO:0000256" key="6">
    <source>
        <dbReference type="SAM" id="MobiDB-lite"/>
    </source>
</evidence>
<evidence type="ECO:0000256" key="2">
    <source>
        <dbReference type="ARBA" id="ARBA00022980"/>
    </source>
</evidence>
<keyword evidence="2 4" id="KW-0689">Ribosomal protein</keyword>
<dbReference type="GO" id="GO:0005840">
    <property type="term" value="C:ribosome"/>
    <property type="evidence" value="ECO:0007669"/>
    <property type="project" value="UniProtKB-KW"/>
</dbReference>